<accession>A0ABS9TAN0</accession>
<feature type="domain" description="RsbT co-antagonist protein RsbRD N-terminal" evidence="3">
    <location>
        <begin position="32"/>
        <end position="171"/>
    </location>
</feature>
<dbReference type="Proteomes" id="UP001299970">
    <property type="component" value="Unassembled WGS sequence"/>
</dbReference>
<organism evidence="5 6">
    <name type="scientific">Pseudonocardia alaniniphila</name>
    <dbReference type="NCBI Taxonomy" id="75291"/>
    <lineage>
        <taxon>Bacteria</taxon>
        <taxon>Bacillati</taxon>
        <taxon>Actinomycetota</taxon>
        <taxon>Actinomycetes</taxon>
        <taxon>Pseudonocardiales</taxon>
        <taxon>Pseudonocardiaceae</taxon>
        <taxon>Pseudonocardia</taxon>
    </lineage>
</organism>
<feature type="domain" description="CdaR GGDEF-like" evidence="4">
    <location>
        <begin position="182"/>
        <end position="291"/>
    </location>
</feature>
<protein>
    <submittedName>
        <fullName evidence="5">Helix-turn-helix domain-containing protein</fullName>
    </submittedName>
</protein>
<evidence type="ECO:0000313" key="5">
    <source>
        <dbReference type="EMBL" id="MCH6165567.1"/>
    </source>
</evidence>
<dbReference type="Pfam" id="PF17853">
    <property type="entry name" value="GGDEF_2"/>
    <property type="match status" value="1"/>
</dbReference>
<dbReference type="InterPro" id="IPR025736">
    <property type="entry name" value="PucR_C-HTH_dom"/>
</dbReference>
<evidence type="ECO:0000259" key="3">
    <source>
        <dbReference type="Pfam" id="PF14361"/>
    </source>
</evidence>
<dbReference type="InterPro" id="IPR041522">
    <property type="entry name" value="CdaR_GGDEF"/>
</dbReference>
<dbReference type="RefSeq" id="WP_241035600.1">
    <property type="nucleotide sequence ID" value="NZ_BAAAJF010000024.1"/>
</dbReference>
<dbReference type="Gene3D" id="1.10.10.2840">
    <property type="entry name" value="PucR C-terminal helix-turn-helix domain"/>
    <property type="match status" value="1"/>
</dbReference>
<keyword evidence="6" id="KW-1185">Reference proteome</keyword>
<dbReference type="InterPro" id="IPR025751">
    <property type="entry name" value="RsbRD_N_dom"/>
</dbReference>
<evidence type="ECO:0000313" key="6">
    <source>
        <dbReference type="Proteomes" id="UP001299970"/>
    </source>
</evidence>
<proteinExistence type="inferred from homology"/>
<dbReference type="PANTHER" id="PTHR33744">
    <property type="entry name" value="CARBOHYDRATE DIACID REGULATOR"/>
    <property type="match status" value="1"/>
</dbReference>
<sequence length="408" mass="44466">MSALKPGMVPDPSDPQQAMRLVAGRLLDTRLDELVHRAVERLWADESEYATSEVSRGDLATMMRKTLALALTRAAGRPIPPDIMDAAVEAGQVRARQRLPLPALLHAFRIDLRILWEAVIDEGRASGVSANESFVEGSVLLWEAVERNTAEMVDAYRTTEHDMALDLDELRHAAFEQLIGAGDGDQAAVREAAKRLDLPADGRLLVVVAEDVPHRHEAGRTVTSLLRSLGLPHYPAWRADELCLLVLLGDRQAGDVLPALHALSAWRCGASVADGLAAVPRAVRLARAVIRSMPDPGLHMLGSSWLAAVVYADSELGGALAHDVLGKILALPDHEREAMFEALENYLYGEGSVREVAEKIYRHRNTVRNRLQAIERITGLSLSRPRDLAALTLAVEWLNGPGSRPVSG</sequence>
<dbReference type="PANTHER" id="PTHR33744:SF1">
    <property type="entry name" value="DNA-BINDING TRANSCRIPTIONAL ACTIVATOR ADER"/>
    <property type="match status" value="1"/>
</dbReference>
<evidence type="ECO:0000256" key="1">
    <source>
        <dbReference type="ARBA" id="ARBA00006754"/>
    </source>
</evidence>
<feature type="domain" description="PucR C-terminal helix-turn-helix" evidence="2">
    <location>
        <begin position="341"/>
        <end position="396"/>
    </location>
</feature>
<dbReference type="InterPro" id="IPR042070">
    <property type="entry name" value="PucR_C-HTH_sf"/>
</dbReference>
<reference evidence="5 6" key="1">
    <citation type="submission" date="2022-03" db="EMBL/GenBank/DDBJ databases">
        <title>Pseudonocardia alaer sp. nov., a novel actinomycete isolated from reed forest soil.</title>
        <authorList>
            <person name="Wang L."/>
        </authorList>
    </citation>
    <scope>NUCLEOTIDE SEQUENCE [LARGE SCALE GENOMIC DNA]</scope>
    <source>
        <strain evidence="5 6">Y-16303</strain>
    </source>
</reference>
<dbReference type="InterPro" id="IPR051448">
    <property type="entry name" value="CdaR-like_regulators"/>
</dbReference>
<dbReference type="Pfam" id="PF13556">
    <property type="entry name" value="HTH_30"/>
    <property type="match status" value="1"/>
</dbReference>
<dbReference type="Pfam" id="PF14361">
    <property type="entry name" value="RsbRD_N"/>
    <property type="match status" value="1"/>
</dbReference>
<gene>
    <name evidence="5" type="ORF">MMF94_07725</name>
</gene>
<dbReference type="EMBL" id="JAKXMK010000006">
    <property type="protein sequence ID" value="MCH6165567.1"/>
    <property type="molecule type" value="Genomic_DNA"/>
</dbReference>
<name>A0ABS9TAN0_9PSEU</name>
<comment type="caution">
    <text evidence="5">The sequence shown here is derived from an EMBL/GenBank/DDBJ whole genome shotgun (WGS) entry which is preliminary data.</text>
</comment>
<evidence type="ECO:0000259" key="4">
    <source>
        <dbReference type="Pfam" id="PF17853"/>
    </source>
</evidence>
<evidence type="ECO:0000259" key="2">
    <source>
        <dbReference type="Pfam" id="PF13556"/>
    </source>
</evidence>
<comment type="similarity">
    <text evidence="1">Belongs to the CdaR family.</text>
</comment>